<evidence type="ECO:0000313" key="1">
    <source>
        <dbReference type="EMBL" id="SVD05590.1"/>
    </source>
</evidence>
<dbReference type="AlphaFoldDB" id="A0A382S6Q6"/>
<gene>
    <name evidence="1" type="ORF">METZ01_LOCUS358444</name>
</gene>
<protein>
    <submittedName>
        <fullName evidence="1">Uncharacterized protein</fullName>
    </submittedName>
</protein>
<sequence>MVDYSKATFNKYFPNKSPNKYEEGFISDELSKISFAIDQVSMGHLDVQNVAPDKPRQGDLRYADGSNWNPSAGGEGIYFFNAAGAWVKL</sequence>
<organism evidence="1">
    <name type="scientific">marine metagenome</name>
    <dbReference type="NCBI Taxonomy" id="408172"/>
    <lineage>
        <taxon>unclassified sequences</taxon>
        <taxon>metagenomes</taxon>
        <taxon>ecological metagenomes</taxon>
    </lineage>
</organism>
<accession>A0A382S6Q6</accession>
<proteinExistence type="predicted"/>
<name>A0A382S6Q6_9ZZZZ</name>
<reference evidence="1" key="1">
    <citation type="submission" date="2018-05" db="EMBL/GenBank/DDBJ databases">
        <authorList>
            <person name="Lanie J.A."/>
            <person name="Ng W.-L."/>
            <person name="Kazmierczak K.M."/>
            <person name="Andrzejewski T.M."/>
            <person name="Davidsen T.M."/>
            <person name="Wayne K.J."/>
            <person name="Tettelin H."/>
            <person name="Glass J.I."/>
            <person name="Rusch D."/>
            <person name="Podicherti R."/>
            <person name="Tsui H.-C.T."/>
            <person name="Winkler M.E."/>
        </authorList>
    </citation>
    <scope>NUCLEOTIDE SEQUENCE</scope>
</reference>
<dbReference type="EMBL" id="UINC01126847">
    <property type="protein sequence ID" value="SVD05590.1"/>
    <property type="molecule type" value="Genomic_DNA"/>
</dbReference>